<name>A0ABN2X0G1_9ACTN</name>
<dbReference type="InterPro" id="IPR029069">
    <property type="entry name" value="HotDog_dom_sf"/>
</dbReference>
<dbReference type="SUPFAM" id="SSF54637">
    <property type="entry name" value="Thioesterase/thiol ester dehydrase-isomerase"/>
    <property type="match status" value="1"/>
</dbReference>
<comment type="caution">
    <text evidence="1">The sequence shown here is derived from an EMBL/GenBank/DDBJ whole genome shotgun (WGS) entry which is preliminary data.</text>
</comment>
<evidence type="ECO:0000313" key="1">
    <source>
        <dbReference type="EMBL" id="GAA2102363.1"/>
    </source>
</evidence>
<evidence type="ECO:0008006" key="3">
    <source>
        <dbReference type="Google" id="ProtNLM"/>
    </source>
</evidence>
<sequence length="172" mass="20092">MYTYMCRTRWGDMDAFGHVNNLKVLQYVQEAVYCLLYDDTEGQDLFEDGFMIARHEIDYRSPLYHCPTPLPVQIWVERLGRSSISTTCEARRRGQMVFQARTVTVPTDAATRRSRPLREAERQHLNRYRVRPTGPVAPVGRVPVRSAGRIRVPALGERERDYEHEYGRERAC</sequence>
<dbReference type="Proteomes" id="UP001500897">
    <property type="component" value="Unassembled WGS sequence"/>
</dbReference>
<protein>
    <recommendedName>
        <fullName evidence="3">Acyl-CoA thioester hydrolase</fullName>
    </recommendedName>
</protein>
<evidence type="ECO:0000313" key="2">
    <source>
        <dbReference type="Proteomes" id="UP001500897"/>
    </source>
</evidence>
<proteinExistence type="predicted"/>
<dbReference type="EMBL" id="BAAANS010000023">
    <property type="protein sequence ID" value="GAA2102363.1"/>
    <property type="molecule type" value="Genomic_DNA"/>
</dbReference>
<dbReference type="Pfam" id="PF13279">
    <property type="entry name" value="4HBT_2"/>
    <property type="match status" value="1"/>
</dbReference>
<dbReference type="RefSeq" id="WP_344553338.1">
    <property type="nucleotide sequence ID" value="NZ_BAAANS010000023.1"/>
</dbReference>
<organism evidence="1 2">
    <name type="scientific">Kitasatospora saccharophila</name>
    <dbReference type="NCBI Taxonomy" id="407973"/>
    <lineage>
        <taxon>Bacteria</taxon>
        <taxon>Bacillati</taxon>
        <taxon>Actinomycetota</taxon>
        <taxon>Actinomycetes</taxon>
        <taxon>Kitasatosporales</taxon>
        <taxon>Streptomycetaceae</taxon>
        <taxon>Kitasatospora</taxon>
    </lineage>
</organism>
<gene>
    <name evidence="1" type="ORF">GCM10009759_36870</name>
</gene>
<accession>A0ABN2X0G1</accession>
<dbReference type="CDD" id="cd00586">
    <property type="entry name" value="4HBT"/>
    <property type="match status" value="1"/>
</dbReference>
<keyword evidence="2" id="KW-1185">Reference proteome</keyword>
<dbReference type="Gene3D" id="3.10.129.10">
    <property type="entry name" value="Hotdog Thioesterase"/>
    <property type="match status" value="1"/>
</dbReference>
<reference evidence="1 2" key="1">
    <citation type="journal article" date="2019" name="Int. J. Syst. Evol. Microbiol.">
        <title>The Global Catalogue of Microorganisms (GCM) 10K type strain sequencing project: providing services to taxonomists for standard genome sequencing and annotation.</title>
        <authorList>
            <consortium name="The Broad Institute Genomics Platform"/>
            <consortium name="The Broad Institute Genome Sequencing Center for Infectious Disease"/>
            <person name="Wu L."/>
            <person name="Ma J."/>
        </authorList>
    </citation>
    <scope>NUCLEOTIDE SEQUENCE [LARGE SCALE GENOMIC DNA]</scope>
    <source>
        <strain evidence="1 2">JCM 14559</strain>
    </source>
</reference>